<feature type="region of interest" description="Disordered" evidence="1">
    <location>
        <begin position="1"/>
        <end position="26"/>
    </location>
</feature>
<name>A0A6H0XQA3_9PEZI</name>
<evidence type="ECO:0000313" key="2">
    <source>
        <dbReference type="EMBL" id="QIW96817.1"/>
    </source>
</evidence>
<feature type="compositionally biased region" description="Basic and acidic residues" evidence="1">
    <location>
        <begin position="14"/>
        <end position="26"/>
    </location>
</feature>
<dbReference type="Proteomes" id="UP000503462">
    <property type="component" value="Chromosome 2"/>
</dbReference>
<evidence type="ECO:0000313" key="3">
    <source>
        <dbReference type="Proteomes" id="UP000503462"/>
    </source>
</evidence>
<proteinExistence type="predicted"/>
<feature type="region of interest" description="Disordered" evidence="1">
    <location>
        <begin position="75"/>
        <end position="147"/>
    </location>
</feature>
<accession>A0A6H0XQA3</accession>
<dbReference type="EMBL" id="CP051140">
    <property type="protein sequence ID" value="QIW96817.1"/>
    <property type="molecule type" value="Genomic_DNA"/>
</dbReference>
<feature type="compositionally biased region" description="Low complexity" evidence="1">
    <location>
        <begin position="1"/>
        <end position="13"/>
    </location>
</feature>
<evidence type="ECO:0000256" key="1">
    <source>
        <dbReference type="SAM" id="MobiDB-lite"/>
    </source>
</evidence>
<organism evidence="2 3">
    <name type="scientific">Peltaster fructicola</name>
    <dbReference type="NCBI Taxonomy" id="286661"/>
    <lineage>
        <taxon>Eukaryota</taxon>
        <taxon>Fungi</taxon>
        <taxon>Dikarya</taxon>
        <taxon>Ascomycota</taxon>
        <taxon>Pezizomycotina</taxon>
        <taxon>Dothideomycetes</taxon>
        <taxon>Dothideomycetes incertae sedis</taxon>
        <taxon>Peltaster</taxon>
    </lineage>
</organism>
<protein>
    <submittedName>
        <fullName evidence="2">Uncharacterized protein</fullName>
    </submittedName>
</protein>
<dbReference type="AlphaFoldDB" id="A0A6H0XQA3"/>
<reference evidence="2 3" key="1">
    <citation type="journal article" date="2016" name="Sci. Rep.">
        <title>Peltaster fructicola genome reveals evolution from an invasive phytopathogen to an ectophytic parasite.</title>
        <authorList>
            <person name="Xu C."/>
            <person name="Chen H."/>
            <person name="Gleason M.L."/>
            <person name="Xu J.R."/>
            <person name="Liu H."/>
            <person name="Zhang R."/>
            <person name="Sun G."/>
        </authorList>
    </citation>
    <scope>NUCLEOTIDE SEQUENCE [LARGE SCALE GENOMIC DNA]</scope>
    <source>
        <strain evidence="2 3">LNHT1506</strain>
    </source>
</reference>
<dbReference type="OrthoDB" id="5372011at2759"/>
<gene>
    <name evidence="2" type="ORF">AMS68_002335</name>
</gene>
<sequence length="147" mass="15990">MAASSSSSSYARGARGERSPESFESLRKRNEAVEILQSYEKLSWHSYARRETLQQTRLHFQNIVAGFSSEDEAALVDWPTDNSPLPARDGDADRGSRRKSTNPADKGKESASVAAQNGSVASPGGKGKEKANDATKWSDSSKKKRKG</sequence>
<keyword evidence="3" id="KW-1185">Reference proteome</keyword>